<dbReference type="Pfam" id="PF18564">
    <property type="entry name" value="Glyco_hydro_5_C"/>
    <property type="match status" value="1"/>
</dbReference>
<dbReference type="SUPFAM" id="SSF51445">
    <property type="entry name" value="(Trans)glycosidases"/>
    <property type="match status" value="1"/>
</dbReference>
<feature type="chain" id="PRO_5045551856" description="Ricin B lectin domain-containing protein" evidence="5">
    <location>
        <begin position="23"/>
        <end position="638"/>
    </location>
</feature>
<evidence type="ECO:0000259" key="6">
    <source>
        <dbReference type="SMART" id="SM00458"/>
    </source>
</evidence>
<dbReference type="PROSITE" id="PS50231">
    <property type="entry name" value="RICIN_B_LECTIN"/>
    <property type="match status" value="1"/>
</dbReference>
<evidence type="ECO:0000256" key="5">
    <source>
        <dbReference type="SAM" id="SignalP"/>
    </source>
</evidence>
<dbReference type="InterPro" id="IPR041036">
    <property type="entry name" value="GH5_C"/>
</dbReference>
<dbReference type="SUPFAM" id="SSF50370">
    <property type="entry name" value="Ricin B-like lectins"/>
    <property type="match status" value="1"/>
</dbReference>
<evidence type="ECO:0000256" key="2">
    <source>
        <dbReference type="ARBA" id="ARBA00022801"/>
    </source>
</evidence>
<dbReference type="Gene3D" id="3.20.20.80">
    <property type="entry name" value="Glycosidases"/>
    <property type="match status" value="1"/>
</dbReference>
<evidence type="ECO:0000256" key="4">
    <source>
        <dbReference type="RuleBase" id="RU361153"/>
    </source>
</evidence>
<dbReference type="InterPro" id="IPR052066">
    <property type="entry name" value="Glycosphingolipid_Hydrolases"/>
</dbReference>
<organism evidence="7 8">
    <name type="scientific">Linnemannia gamsii</name>
    <dbReference type="NCBI Taxonomy" id="64522"/>
    <lineage>
        <taxon>Eukaryota</taxon>
        <taxon>Fungi</taxon>
        <taxon>Fungi incertae sedis</taxon>
        <taxon>Mucoromycota</taxon>
        <taxon>Mortierellomycotina</taxon>
        <taxon>Mortierellomycetes</taxon>
        <taxon>Mortierellales</taxon>
        <taxon>Mortierellaceae</taxon>
        <taxon>Linnemannia</taxon>
    </lineage>
</organism>
<accession>A0ABQ7K1J7</accession>
<proteinExistence type="inferred from homology"/>
<dbReference type="Proteomes" id="UP001194696">
    <property type="component" value="Unassembled WGS sequence"/>
</dbReference>
<dbReference type="EMBL" id="JAAAIM010000365">
    <property type="protein sequence ID" value="KAG0289136.1"/>
    <property type="molecule type" value="Genomic_DNA"/>
</dbReference>
<evidence type="ECO:0000256" key="1">
    <source>
        <dbReference type="ARBA" id="ARBA00005641"/>
    </source>
</evidence>
<sequence length="638" mass="70135">MKFLSISAAVGAFLLSASIAHAEISKIVRVDQASQQFIDTQGRSRHFHGTNMVKKKFPWHADINNFVAGYSVVDRDIQHLKDLNINVIRLGVHWAGVEPVRGQYNQTYLDITNTIIQRLQDNGIYTLVDQHQDVLSAQTCGHGVPLWFVKSDWIQPAHRMPYPQKAPFAVDANGVPSDADCNSIDWATSYLDYAVGNAFGRLYNNYDNLGDAWAAYWKVVASKYMNFPGVMGYDLMNEPWVGDHMADPTLLVPGVADRVNMEALWNKGNTAIRTVDPTTIVMFEGSTYDILSGFNNVPGGDGSKTAHSYHYYNPPQLGSIETTIQNRIKDNNRLKTTGMLTEFEIWDSSPAGIAKSLEIAVQADRYLQSWAAWSYEELLNWTTGEPSPELSLIYARSYAEATAGVTKTSYFEDYTGKYWVSWAANTAITAPGLIRISQKAYYPDGIRVISNPPNAITHTMENDNVVQLHYTSAAVNGQVILSSVQPLYPTGVIKNSASGGKCIDIHQGTLNPNNPIALYTCGPSWNQVWKFKEGTIQLAFDPSHKSGGFCLDTQSTSPTDKFVNIVLNPCVAGSATQQWTTNAAGNIVNTASGYCVDINASNYKDGTKLLGYTCGAAAQANQIWGLPGGTNGVWEVKL</sequence>
<protein>
    <recommendedName>
        <fullName evidence="6">Ricin B lectin domain-containing protein</fullName>
    </recommendedName>
</protein>
<comment type="similarity">
    <text evidence="1 4">Belongs to the glycosyl hydrolase 5 (cellulase A) family.</text>
</comment>
<evidence type="ECO:0000313" key="8">
    <source>
        <dbReference type="Proteomes" id="UP001194696"/>
    </source>
</evidence>
<dbReference type="Pfam" id="PF00652">
    <property type="entry name" value="Ricin_B_lectin"/>
    <property type="match status" value="1"/>
</dbReference>
<dbReference type="InterPro" id="IPR013780">
    <property type="entry name" value="Glyco_hydro_b"/>
</dbReference>
<dbReference type="InterPro" id="IPR000772">
    <property type="entry name" value="Ricin_B_lectin"/>
</dbReference>
<gene>
    <name evidence="7" type="ORF">BGZ96_007229</name>
</gene>
<dbReference type="InterPro" id="IPR017853">
    <property type="entry name" value="GH"/>
</dbReference>
<feature type="signal peptide" evidence="5">
    <location>
        <begin position="1"/>
        <end position="22"/>
    </location>
</feature>
<dbReference type="Gene3D" id="2.60.40.1180">
    <property type="entry name" value="Golgi alpha-mannosidase II"/>
    <property type="match status" value="1"/>
</dbReference>
<dbReference type="InterPro" id="IPR001547">
    <property type="entry name" value="Glyco_hydro_5"/>
</dbReference>
<dbReference type="PANTHER" id="PTHR31308">
    <property type="match status" value="1"/>
</dbReference>
<evidence type="ECO:0000256" key="3">
    <source>
        <dbReference type="ARBA" id="ARBA00023295"/>
    </source>
</evidence>
<evidence type="ECO:0000313" key="7">
    <source>
        <dbReference type="EMBL" id="KAG0289136.1"/>
    </source>
</evidence>
<dbReference type="Pfam" id="PF00150">
    <property type="entry name" value="Cellulase"/>
    <property type="match status" value="1"/>
</dbReference>
<dbReference type="Gene3D" id="2.80.10.50">
    <property type="match status" value="1"/>
</dbReference>
<feature type="domain" description="Ricin B lectin" evidence="6">
    <location>
        <begin position="490"/>
        <end position="627"/>
    </location>
</feature>
<keyword evidence="5" id="KW-0732">Signal</keyword>
<keyword evidence="8" id="KW-1185">Reference proteome</keyword>
<dbReference type="PANTHER" id="PTHR31308:SF3">
    <property type="entry name" value="ENDOGLYCOCERAMIDASE"/>
    <property type="match status" value="1"/>
</dbReference>
<keyword evidence="2 4" id="KW-0378">Hydrolase</keyword>
<reference evidence="7 8" key="1">
    <citation type="journal article" date="2020" name="Fungal Divers.">
        <title>Resolving the Mortierellaceae phylogeny through synthesis of multi-gene phylogenetics and phylogenomics.</title>
        <authorList>
            <person name="Vandepol N."/>
            <person name="Liber J."/>
            <person name="Desiro A."/>
            <person name="Na H."/>
            <person name="Kennedy M."/>
            <person name="Barry K."/>
            <person name="Grigoriev I.V."/>
            <person name="Miller A.N."/>
            <person name="O'Donnell K."/>
            <person name="Stajich J.E."/>
            <person name="Bonito G."/>
        </authorList>
    </citation>
    <scope>NUCLEOTIDE SEQUENCE [LARGE SCALE GENOMIC DNA]</scope>
    <source>
        <strain evidence="7 8">AD045</strain>
    </source>
</reference>
<keyword evidence="3 4" id="KW-0326">Glycosidase</keyword>
<comment type="caution">
    <text evidence="7">The sequence shown here is derived from an EMBL/GenBank/DDBJ whole genome shotgun (WGS) entry which is preliminary data.</text>
</comment>
<dbReference type="SMART" id="SM00458">
    <property type="entry name" value="RICIN"/>
    <property type="match status" value="1"/>
</dbReference>
<name>A0ABQ7K1J7_9FUNG</name>
<dbReference type="InterPro" id="IPR035992">
    <property type="entry name" value="Ricin_B-like_lectins"/>
</dbReference>
<dbReference type="CDD" id="cd00161">
    <property type="entry name" value="beta-trefoil_Ricin-like"/>
    <property type="match status" value="1"/>
</dbReference>